<dbReference type="InterPro" id="IPR046373">
    <property type="entry name" value="Acyl-CoA_Oxase/DH_mid-dom_sf"/>
</dbReference>
<evidence type="ECO:0000259" key="2">
    <source>
        <dbReference type="Pfam" id="PF02771"/>
    </source>
</evidence>
<proteinExistence type="predicted"/>
<dbReference type="Gene3D" id="1.20.140.10">
    <property type="entry name" value="Butyryl-CoA Dehydrogenase, subunit A, domain 3"/>
    <property type="match status" value="1"/>
</dbReference>
<dbReference type="PANTHER" id="PTHR43884:SF12">
    <property type="entry name" value="ISOVALERYL-COA DEHYDROGENASE, MITOCHONDRIAL-RELATED"/>
    <property type="match status" value="1"/>
</dbReference>
<feature type="domain" description="Acyl-CoA dehydrogenase/oxidase N-terminal" evidence="2">
    <location>
        <begin position="17"/>
        <end position="121"/>
    </location>
</feature>
<reference evidence="3 4" key="1">
    <citation type="submission" date="2019-03" db="EMBL/GenBank/DDBJ databases">
        <title>Genomic Encyclopedia of Type Strains, Phase IV (KMG-IV): sequencing the most valuable type-strain genomes for metagenomic binning, comparative biology and taxonomic classification.</title>
        <authorList>
            <person name="Goeker M."/>
        </authorList>
    </citation>
    <scope>NUCLEOTIDE SEQUENCE [LARGE SCALE GENOMIC DNA]</scope>
    <source>
        <strain evidence="3 4">DSM 100013</strain>
    </source>
</reference>
<evidence type="ECO:0000259" key="1">
    <source>
        <dbReference type="Pfam" id="PF02770"/>
    </source>
</evidence>
<dbReference type="Pfam" id="PF02770">
    <property type="entry name" value="Acyl-CoA_dh_M"/>
    <property type="match status" value="1"/>
</dbReference>
<accession>A0A4R2T4L0</accession>
<dbReference type="InterPro" id="IPR006091">
    <property type="entry name" value="Acyl-CoA_Oxase/DH_mid-dom"/>
</dbReference>
<dbReference type="OrthoDB" id="9785203at2"/>
<dbReference type="Proteomes" id="UP000295504">
    <property type="component" value="Unassembled WGS sequence"/>
</dbReference>
<dbReference type="Pfam" id="PF02771">
    <property type="entry name" value="Acyl-CoA_dh_N"/>
    <property type="match status" value="1"/>
</dbReference>
<protein>
    <submittedName>
        <fullName evidence="3">Alkylation response protein AidB-like acyl-CoA dehydrogenase</fullName>
    </submittedName>
</protein>
<organism evidence="3 4">
    <name type="scientific">Serpentinicella alkaliphila</name>
    <dbReference type="NCBI Taxonomy" id="1734049"/>
    <lineage>
        <taxon>Bacteria</taxon>
        <taxon>Bacillati</taxon>
        <taxon>Bacillota</taxon>
        <taxon>Clostridia</taxon>
        <taxon>Peptostreptococcales</taxon>
        <taxon>Natronincolaceae</taxon>
        <taxon>Serpentinicella</taxon>
    </lineage>
</organism>
<dbReference type="Gene3D" id="2.40.110.10">
    <property type="entry name" value="Butyryl-CoA Dehydrogenase, subunit A, domain 2"/>
    <property type="match status" value="1"/>
</dbReference>
<dbReference type="InterPro" id="IPR013786">
    <property type="entry name" value="AcylCoA_DH/ox_N"/>
</dbReference>
<dbReference type="PANTHER" id="PTHR43884">
    <property type="entry name" value="ACYL-COA DEHYDROGENASE"/>
    <property type="match status" value="1"/>
</dbReference>
<gene>
    <name evidence="3" type="ORF">EDD79_10517</name>
</gene>
<dbReference type="InterPro" id="IPR009100">
    <property type="entry name" value="AcylCoA_DH/oxidase_NM_dom_sf"/>
</dbReference>
<sequence length="377" mass="42755">MYSALLEREDLRNLKIKILSFIERELALGENICVPTFFNRGTWDRLGKEGLLGLNISKKYGGIGRDHLSVVIAGQELVKNGISIGIAMSWMLHLCASHFLIEKHGSEVQKEQILTRLATGEITISFAYGEMGSGGRPSNFKTFVERFDDYYILNGRKDFLTNGPIADIFVVFPLTEIEDKRVLTAYIITKNTIGVKTLEPIDVRFLNPSPHCSIVFENCKVLSDNILGREGFAYEEIVKSWRAYEELYLTGLYIGGMERQISLFIDCYKNQNIQKEITIDVGELVSLVKALKVIAYDIALLIDKNSKTDIYPPLVSFGVLSHKFKQLYKEMVKETEIIESLELKYLTGSIENLLGIGQYLFNINKNKLGRSYVSNMK</sequence>
<dbReference type="AlphaFoldDB" id="A0A4R2T4L0"/>
<dbReference type="SUPFAM" id="SSF56645">
    <property type="entry name" value="Acyl-CoA dehydrogenase NM domain-like"/>
    <property type="match status" value="1"/>
</dbReference>
<dbReference type="InterPro" id="IPR037069">
    <property type="entry name" value="AcylCoA_DH/ox_N_sf"/>
</dbReference>
<dbReference type="GO" id="GO:0050660">
    <property type="term" value="F:flavin adenine dinucleotide binding"/>
    <property type="evidence" value="ECO:0007669"/>
    <property type="project" value="InterPro"/>
</dbReference>
<dbReference type="Gene3D" id="1.10.540.10">
    <property type="entry name" value="Acyl-CoA dehydrogenase/oxidase, N-terminal domain"/>
    <property type="match status" value="1"/>
</dbReference>
<name>A0A4R2T4L0_9FIRM</name>
<dbReference type="GO" id="GO:0003995">
    <property type="term" value="F:acyl-CoA dehydrogenase activity"/>
    <property type="evidence" value="ECO:0007669"/>
    <property type="project" value="TreeGrafter"/>
</dbReference>
<keyword evidence="4" id="KW-1185">Reference proteome</keyword>
<comment type="caution">
    <text evidence="3">The sequence shown here is derived from an EMBL/GenBank/DDBJ whole genome shotgun (WGS) entry which is preliminary data.</text>
</comment>
<evidence type="ECO:0000313" key="4">
    <source>
        <dbReference type="Proteomes" id="UP000295504"/>
    </source>
</evidence>
<evidence type="ECO:0000313" key="3">
    <source>
        <dbReference type="EMBL" id="TCP96451.1"/>
    </source>
</evidence>
<dbReference type="EMBL" id="SLYC01000051">
    <property type="protein sequence ID" value="TCP96451.1"/>
    <property type="molecule type" value="Genomic_DNA"/>
</dbReference>
<dbReference type="RefSeq" id="WP_132849568.1">
    <property type="nucleotide sequence ID" value="NZ_CP058648.1"/>
</dbReference>
<feature type="domain" description="Acyl-CoA oxidase/dehydrogenase middle" evidence="1">
    <location>
        <begin position="125"/>
        <end position="219"/>
    </location>
</feature>